<evidence type="ECO:0000256" key="4">
    <source>
        <dbReference type="ARBA" id="ARBA00023002"/>
    </source>
</evidence>
<keyword evidence="6 8" id="KW-0376">Hydrogen peroxide</keyword>
<comment type="PTM">
    <text evidence="8">Formation of the three residue Trp-Tyr-Met cross-link is important for the catalase, but not the peroxidase activity of the enzyme.</text>
</comment>
<dbReference type="Gene3D" id="1.10.420.10">
    <property type="entry name" value="Peroxidase, domain 2"/>
    <property type="match status" value="2"/>
</dbReference>
<comment type="caution">
    <text evidence="11">The sequence shown here is derived from an EMBL/GenBank/DDBJ whole genome shotgun (WGS) entry which is preliminary data.</text>
</comment>
<dbReference type="PANTHER" id="PTHR30555">
    <property type="entry name" value="HYDROPEROXIDASE I, BIFUNCTIONAL CATALASE-PEROXIDASE"/>
    <property type="match status" value="1"/>
</dbReference>
<dbReference type="PROSITE" id="PS00436">
    <property type="entry name" value="PEROXIDASE_2"/>
    <property type="match status" value="1"/>
</dbReference>
<keyword evidence="5 8" id="KW-0408">Iron</keyword>
<comment type="similarity">
    <text evidence="8 9">Belongs to the peroxidase family. Peroxidase/catalase subfamily.</text>
</comment>
<evidence type="ECO:0000256" key="3">
    <source>
        <dbReference type="ARBA" id="ARBA00022723"/>
    </source>
</evidence>
<evidence type="ECO:0000256" key="7">
    <source>
        <dbReference type="ARBA" id="ARBA00049145"/>
    </source>
</evidence>
<dbReference type="Pfam" id="PF00141">
    <property type="entry name" value="peroxidase"/>
    <property type="match status" value="2"/>
</dbReference>
<comment type="catalytic activity">
    <reaction evidence="8 9">
        <text>H2O2 + AH2 = A + 2 H2O</text>
        <dbReference type="Rhea" id="RHEA:30275"/>
        <dbReference type="ChEBI" id="CHEBI:13193"/>
        <dbReference type="ChEBI" id="CHEBI:15377"/>
        <dbReference type="ChEBI" id="CHEBI:16240"/>
        <dbReference type="ChEBI" id="CHEBI:17499"/>
        <dbReference type="EC" id="1.11.1.21"/>
    </reaction>
</comment>
<evidence type="ECO:0000313" key="12">
    <source>
        <dbReference type="Proteomes" id="UP001500459"/>
    </source>
</evidence>
<comment type="function">
    <text evidence="8">Bifunctional enzyme with both catalase and broad-spectrum peroxidase activity.</text>
</comment>
<evidence type="ECO:0000256" key="2">
    <source>
        <dbReference type="ARBA" id="ARBA00022617"/>
    </source>
</evidence>
<dbReference type="CDD" id="cd08200">
    <property type="entry name" value="catalase_peroxidase_2"/>
    <property type="match status" value="1"/>
</dbReference>
<keyword evidence="3 8" id="KW-0479">Metal-binding</keyword>
<name>A0ABP6UXU3_9FLAO</name>
<dbReference type="RefSeq" id="WP_344930861.1">
    <property type="nucleotide sequence ID" value="NZ_BAABCW010000032.1"/>
</dbReference>
<dbReference type="PRINTS" id="PR00458">
    <property type="entry name" value="PEROXIDASE"/>
</dbReference>
<comment type="subunit">
    <text evidence="8">Homodimer or homotetramer.</text>
</comment>
<dbReference type="HAMAP" id="MF_01961">
    <property type="entry name" value="Catal_peroxid"/>
    <property type="match status" value="1"/>
</dbReference>
<evidence type="ECO:0000256" key="5">
    <source>
        <dbReference type="ARBA" id="ARBA00023004"/>
    </source>
</evidence>
<feature type="cross-link" description="Tryptophyl-tyrosyl-methioninium (Tyr-Met) (with Trp-101)" evidence="8">
    <location>
        <begin position="250"/>
        <end position="276"/>
    </location>
</feature>
<organism evidence="11 12">
    <name type="scientific">Aquimarina addita</name>
    <dbReference type="NCBI Taxonomy" id="870485"/>
    <lineage>
        <taxon>Bacteria</taxon>
        <taxon>Pseudomonadati</taxon>
        <taxon>Bacteroidota</taxon>
        <taxon>Flavobacteriia</taxon>
        <taxon>Flavobacteriales</taxon>
        <taxon>Flavobacteriaceae</taxon>
        <taxon>Aquimarina</taxon>
    </lineage>
</organism>
<dbReference type="InterPro" id="IPR000763">
    <property type="entry name" value="Catalase_peroxidase"/>
</dbReference>
<reference evidence="12" key="1">
    <citation type="journal article" date="2019" name="Int. J. Syst. Evol. Microbiol.">
        <title>The Global Catalogue of Microorganisms (GCM) 10K type strain sequencing project: providing services to taxonomists for standard genome sequencing and annotation.</title>
        <authorList>
            <consortium name="The Broad Institute Genomics Platform"/>
            <consortium name="The Broad Institute Genome Sequencing Center for Infectious Disease"/>
            <person name="Wu L."/>
            <person name="Ma J."/>
        </authorList>
    </citation>
    <scope>NUCLEOTIDE SEQUENCE [LARGE SCALE GENOMIC DNA]</scope>
    <source>
        <strain evidence="12">JCM 17106</strain>
    </source>
</reference>
<evidence type="ECO:0000256" key="8">
    <source>
        <dbReference type="HAMAP-Rule" id="MF_01961"/>
    </source>
</evidence>
<feature type="domain" description="Plant heme peroxidase family profile" evidence="10">
    <location>
        <begin position="153"/>
        <end position="449"/>
    </location>
</feature>
<evidence type="ECO:0000256" key="1">
    <source>
        <dbReference type="ARBA" id="ARBA00022559"/>
    </source>
</evidence>
<dbReference type="NCBIfam" id="NF011635">
    <property type="entry name" value="PRK15061.1"/>
    <property type="match status" value="1"/>
</dbReference>
<dbReference type="PROSITE" id="PS50873">
    <property type="entry name" value="PEROXIDASE_4"/>
    <property type="match status" value="1"/>
</dbReference>
<accession>A0ABP6UXU3</accession>
<sequence length="765" mass="86693">MKTLSNIEGLDTCPFRGTRIGGAIGTPPQTDDWWPNRLQVELLHQEQPAANPIYKENYNEKFNALDFESLKRDIKELLVDSKDWWPADYNNYGPQMIRMAWHSAGTYRIADGRGGAGQAMQRFAPINSWWDNGNTDKSRRLLWPIKKKYGTHISWADLIVLTGNCALEIMNFPTFGFAGGRRDAWEPDRSTYWGPEFWNGKSFDESQTTGNYKGHPDEMVNENLRWVGGPKEEYHDLENPLAATHQALIYVNPEGPGGNGDPEDSARNIRESFKRMAMDDEETVALIAGGHAFGKSHGMVPADKIGAAPEAAPIRAQGFGWHNPVGTGNGADTMTNGIEGSWTPNPTQWDNKYLENLFKFEWKKIESPAGAIQWTPIDPEAPKTPDAHVEGKMNSLMMMTSDIALKVDPAYRKVCEKFMDDFDYFTTAFSKAWYKLTHRDMGPKDRYLGPEVPEEDMLWQDPIPVRNYDLINNADIDLLKENISNSKLTISALVSAAWSAASIYRHSDKRGGANGARIGLEPQNTWDINRPKELNTVLETLKGIQTDFNNEQTENKKVSLADLIVLGGCVAIEKAARHTGIEVKVPFTPGRTDTTQELTDIESFEWLKPVSDGFKNYHNDKVGYRVPPERIFLDRAQLLSLTAPEWTVLVGGLRVLDQNYDYSKHGVFTDNPGHLSNDYFRVLTSMDYEWIPQDTNEMHFNINDRRSGNTRFTATRCDLIFGSNAQLRNIAEIYAADDGHQRFVHDFIAAWDKVMMLDRYDVRQE</sequence>
<dbReference type="Gene3D" id="1.10.520.10">
    <property type="match status" value="2"/>
</dbReference>
<keyword evidence="12" id="KW-1185">Reference proteome</keyword>
<comment type="cofactor">
    <cofactor evidence="8">
        <name>heme b</name>
        <dbReference type="ChEBI" id="CHEBI:60344"/>
    </cofactor>
    <text evidence="8">Binds 1 heme b (iron(II)-protoporphyrin IX) group per dimer.</text>
</comment>
<dbReference type="EMBL" id="BAABCW010000032">
    <property type="protein sequence ID" value="GAA3522929.1"/>
    <property type="molecule type" value="Genomic_DNA"/>
</dbReference>
<dbReference type="PANTHER" id="PTHR30555:SF0">
    <property type="entry name" value="CATALASE-PEROXIDASE"/>
    <property type="match status" value="1"/>
</dbReference>
<comment type="caution">
    <text evidence="8">Lacks conserved residue(s) required for the propagation of feature annotation.</text>
</comment>
<dbReference type="InterPro" id="IPR019793">
    <property type="entry name" value="Peroxidases_heam-ligand_BS"/>
</dbReference>
<dbReference type="InterPro" id="IPR010255">
    <property type="entry name" value="Haem_peroxidase_sf"/>
</dbReference>
<proteinExistence type="inferred from homology"/>
<keyword evidence="4 8" id="KW-0560">Oxidoreductase</keyword>
<dbReference type="PRINTS" id="PR00460">
    <property type="entry name" value="BPEROXIDASE"/>
</dbReference>
<evidence type="ECO:0000259" key="10">
    <source>
        <dbReference type="PROSITE" id="PS50873"/>
    </source>
</evidence>
<feature type="site" description="Transition state stabilizer" evidence="8">
    <location>
        <position position="98"/>
    </location>
</feature>
<evidence type="ECO:0000313" key="11">
    <source>
        <dbReference type="EMBL" id="GAA3522929.1"/>
    </source>
</evidence>
<keyword evidence="1 8" id="KW-0575">Peroxidase</keyword>
<protein>
    <recommendedName>
        <fullName evidence="8 9">Catalase-peroxidase</fullName>
        <shortName evidence="8">CP</shortName>
        <ecNumber evidence="8 9">1.11.1.21</ecNumber>
    </recommendedName>
    <alternativeName>
        <fullName evidence="8">Peroxidase/catalase</fullName>
    </alternativeName>
</protein>
<dbReference type="Proteomes" id="UP001500459">
    <property type="component" value="Unassembled WGS sequence"/>
</dbReference>
<dbReference type="SUPFAM" id="SSF48113">
    <property type="entry name" value="Heme-dependent peroxidases"/>
    <property type="match status" value="2"/>
</dbReference>
<dbReference type="PROSITE" id="PS00435">
    <property type="entry name" value="PEROXIDASE_1"/>
    <property type="match status" value="1"/>
</dbReference>
<feature type="binding site" description="axial binding residue" evidence="8">
    <location>
        <position position="291"/>
    </location>
    <ligand>
        <name>heme b</name>
        <dbReference type="ChEBI" id="CHEBI:60344"/>
    </ligand>
    <ligandPart>
        <name>Fe</name>
        <dbReference type="ChEBI" id="CHEBI:18248"/>
    </ligandPart>
</feature>
<keyword evidence="2 8" id="KW-0349">Heme</keyword>
<dbReference type="EC" id="1.11.1.21" evidence="8 9"/>
<dbReference type="InterPro" id="IPR002016">
    <property type="entry name" value="Haem_peroxidase"/>
</dbReference>
<evidence type="ECO:0000256" key="9">
    <source>
        <dbReference type="RuleBase" id="RU003451"/>
    </source>
</evidence>
<gene>
    <name evidence="11" type="primary">katG_2</name>
    <name evidence="8" type="synonym">katG</name>
    <name evidence="11" type="ORF">GCM10022393_42040</name>
</gene>
<feature type="active site" description="Proton acceptor" evidence="8">
    <location>
        <position position="102"/>
    </location>
</feature>
<dbReference type="NCBIfam" id="TIGR00198">
    <property type="entry name" value="cat_per_HPI"/>
    <property type="match status" value="1"/>
</dbReference>
<evidence type="ECO:0000256" key="6">
    <source>
        <dbReference type="ARBA" id="ARBA00023324"/>
    </source>
</evidence>
<dbReference type="InterPro" id="IPR019794">
    <property type="entry name" value="Peroxidases_AS"/>
</dbReference>
<comment type="catalytic activity">
    <reaction evidence="7 8 9">
        <text>2 H2O2 = O2 + 2 H2O</text>
        <dbReference type="Rhea" id="RHEA:20309"/>
        <dbReference type="ChEBI" id="CHEBI:15377"/>
        <dbReference type="ChEBI" id="CHEBI:15379"/>
        <dbReference type="ChEBI" id="CHEBI:16240"/>
        <dbReference type="EC" id="1.11.1.21"/>
    </reaction>
</comment>